<reference evidence="1" key="1">
    <citation type="submission" date="2021-03" db="EMBL/GenBank/DDBJ databases">
        <title>Evolutionary innovations through gain and loss of genes in the ectomycorrhizal Boletales.</title>
        <authorList>
            <person name="Wu G."/>
            <person name="Miyauchi S."/>
            <person name="Morin E."/>
            <person name="Yang Z.-L."/>
            <person name="Xu J."/>
            <person name="Martin F.M."/>
        </authorList>
    </citation>
    <scope>NUCLEOTIDE SEQUENCE</scope>
    <source>
        <strain evidence="1">BR01</strain>
    </source>
</reference>
<comment type="caution">
    <text evidence="1">The sequence shown here is derived from an EMBL/GenBank/DDBJ whole genome shotgun (WGS) entry which is preliminary data.</text>
</comment>
<evidence type="ECO:0000313" key="2">
    <source>
        <dbReference type="Proteomes" id="UP000683000"/>
    </source>
</evidence>
<gene>
    <name evidence="1" type="ORF">JVT61DRAFT_9929</name>
</gene>
<dbReference type="Proteomes" id="UP000683000">
    <property type="component" value="Unassembled WGS sequence"/>
</dbReference>
<proteinExistence type="predicted"/>
<organism evidence="1 2">
    <name type="scientific">Boletus reticuloceps</name>
    <dbReference type="NCBI Taxonomy" id="495285"/>
    <lineage>
        <taxon>Eukaryota</taxon>
        <taxon>Fungi</taxon>
        <taxon>Dikarya</taxon>
        <taxon>Basidiomycota</taxon>
        <taxon>Agaricomycotina</taxon>
        <taxon>Agaricomycetes</taxon>
        <taxon>Agaricomycetidae</taxon>
        <taxon>Boletales</taxon>
        <taxon>Boletineae</taxon>
        <taxon>Boletaceae</taxon>
        <taxon>Boletoideae</taxon>
        <taxon>Boletus</taxon>
    </lineage>
</organism>
<dbReference type="AlphaFoldDB" id="A0A8I2YFH6"/>
<protein>
    <submittedName>
        <fullName evidence="1">Uncharacterized protein</fullName>
    </submittedName>
</protein>
<keyword evidence="2" id="KW-1185">Reference proteome</keyword>
<dbReference type="EMBL" id="JAGFBS010000039">
    <property type="protein sequence ID" value="KAG6371154.1"/>
    <property type="molecule type" value="Genomic_DNA"/>
</dbReference>
<sequence length="70" mass="7795">MFEELLKETAAMNLGYALMSLVDDPDLGREPSIVSHTIKKRPISKVFIEEFKAKAEECGLHNKTVDNASS</sequence>
<dbReference type="OrthoDB" id="2692192at2759"/>
<name>A0A8I2YFH6_9AGAM</name>
<evidence type="ECO:0000313" key="1">
    <source>
        <dbReference type="EMBL" id="KAG6371154.1"/>
    </source>
</evidence>
<accession>A0A8I2YFH6</accession>